<accession>A0ABS1GCW9</accession>
<proteinExistence type="predicted"/>
<evidence type="ECO:0000313" key="2">
    <source>
        <dbReference type="EMBL" id="MBK2302528.1"/>
    </source>
</evidence>
<dbReference type="Gene3D" id="2.40.70.10">
    <property type="entry name" value="Acid Proteases"/>
    <property type="match status" value="2"/>
</dbReference>
<feature type="chain" id="PRO_5047407201" evidence="1">
    <location>
        <begin position="21"/>
        <end position="315"/>
    </location>
</feature>
<gene>
    <name evidence="2" type="ORF">IBE52_06345</name>
</gene>
<comment type="caution">
    <text evidence="2">The sequence shown here is derived from an EMBL/GenBank/DDBJ whole genome shotgun (WGS) entry which is preliminary data.</text>
</comment>
<evidence type="ECO:0000313" key="3">
    <source>
        <dbReference type="Proteomes" id="UP000760407"/>
    </source>
</evidence>
<reference evidence="2 3" key="1">
    <citation type="submission" date="2020-08" db="EMBL/GenBank/DDBJ databases">
        <title>Comparative genomics of Francisella species.</title>
        <authorList>
            <person name="Sahl J."/>
            <person name="Sjodin A."/>
            <person name="Wagner D."/>
            <person name="Forsman M."/>
        </authorList>
    </citation>
    <scope>NUCLEOTIDE SEQUENCE [LARGE SCALE GENOMIC DNA]</scope>
    <source>
        <strain evidence="2 3">F1093</strain>
    </source>
</reference>
<sequence length="315" mass="35677">MFRKILIIFSFCLFMNLSVANNLQDILKEYAYEALKLENKKEFKAPYIFAKVNNRFAYVIFDSGSKGISIFNHSVDQLGLNQESGSGYSSNMVGQKIKNQNVVLNKIQIGNILLKNVEAKITNQPKRKQYPVIVIGTDFLVRYNAIFDFSENLIYLNKNNVTAKKHYEIGQILDKENYLLISLTKLLSQHQTIAISIDSNQPVNCLLDTGTSNFTISDKYLKSIDLVPTKPKKTIKATDGTLTVADIKIKNLILNPMNLFFQNKIQLVNLDATAANIESMSKFLGVVCILGYDELYTKKAIYDLVAGRIYIKVKK</sequence>
<dbReference type="GO" id="GO:0008233">
    <property type="term" value="F:peptidase activity"/>
    <property type="evidence" value="ECO:0007669"/>
    <property type="project" value="UniProtKB-KW"/>
</dbReference>
<keyword evidence="2" id="KW-0378">Hydrolase</keyword>
<keyword evidence="3" id="KW-1185">Reference proteome</keyword>
<dbReference type="SUPFAM" id="SSF50630">
    <property type="entry name" value="Acid proteases"/>
    <property type="match status" value="2"/>
</dbReference>
<organism evidence="2 3">
    <name type="scientific">Francisella philomiragia</name>
    <dbReference type="NCBI Taxonomy" id="28110"/>
    <lineage>
        <taxon>Bacteria</taxon>
        <taxon>Pseudomonadati</taxon>
        <taxon>Pseudomonadota</taxon>
        <taxon>Gammaproteobacteria</taxon>
        <taxon>Thiotrichales</taxon>
        <taxon>Francisellaceae</taxon>
        <taxon>Francisella</taxon>
    </lineage>
</organism>
<dbReference type="InterPro" id="IPR021109">
    <property type="entry name" value="Peptidase_aspartic_dom_sf"/>
</dbReference>
<dbReference type="RefSeq" id="WP_200166713.1">
    <property type="nucleotide sequence ID" value="NZ_JACTSG010000004.1"/>
</dbReference>
<protein>
    <submittedName>
        <fullName evidence="2">Aspartyl protease family protein</fullName>
    </submittedName>
</protein>
<dbReference type="InterPro" id="IPR034122">
    <property type="entry name" value="Retropepsin-like_bacterial"/>
</dbReference>
<dbReference type="InterPro" id="IPR001969">
    <property type="entry name" value="Aspartic_peptidase_AS"/>
</dbReference>
<dbReference type="Pfam" id="PF13650">
    <property type="entry name" value="Asp_protease_2"/>
    <property type="match status" value="1"/>
</dbReference>
<evidence type="ECO:0000256" key="1">
    <source>
        <dbReference type="SAM" id="SignalP"/>
    </source>
</evidence>
<dbReference type="PROSITE" id="PS00141">
    <property type="entry name" value="ASP_PROTEASE"/>
    <property type="match status" value="1"/>
</dbReference>
<feature type="signal peptide" evidence="1">
    <location>
        <begin position="1"/>
        <end position="20"/>
    </location>
</feature>
<keyword evidence="1" id="KW-0732">Signal</keyword>
<dbReference type="GO" id="GO:0006508">
    <property type="term" value="P:proteolysis"/>
    <property type="evidence" value="ECO:0007669"/>
    <property type="project" value="UniProtKB-KW"/>
</dbReference>
<dbReference type="CDD" id="cd05483">
    <property type="entry name" value="retropepsin_like_bacteria"/>
    <property type="match status" value="1"/>
</dbReference>
<name>A0ABS1GCW9_9GAMM</name>
<dbReference type="EMBL" id="JACTSG010000004">
    <property type="protein sequence ID" value="MBK2302528.1"/>
    <property type="molecule type" value="Genomic_DNA"/>
</dbReference>
<keyword evidence="2" id="KW-0645">Protease</keyword>
<dbReference type="Proteomes" id="UP000760407">
    <property type="component" value="Unassembled WGS sequence"/>
</dbReference>